<evidence type="ECO:0000313" key="7">
    <source>
        <dbReference type="Proteomes" id="UP000648801"/>
    </source>
</evidence>
<dbReference type="SUPFAM" id="SSF52279">
    <property type="entry name" value="Beta-D-glucan exohydrolase, C-terminal domain"/>
    <property type="match status" value="1"/>
</dbReference>
<dbReference type="GO" id="GO:0045493">
    <property type="term" value="P:xylan catabolic process"/>
    <property type="evidence" value="ECO:0007669"/>
    <property type="project" value="InterPro"/>
</dbReference>
<dbReference type="GO" id="GO:0008422">
    <property type="term" value="F:beta-glucosidase activity"/>
    <property type="evidence" value="ECO:0007669"/>
    <property type="project" value="UniProtKB-ARBA"/>
</dbReference>
<reference evidence="6" key="1">
    <citation type="journal article" date="2014" name="Int. J. Syst. Evol. Microbiol.">
        <title>Complete genome sequence of Corynebacterium casei LMG S-19264T (=DSM 44701T), isolated from a smear-ripened cheese.</title>
        <authorList>
            <consortium name="US DOE Joint Genome Institute (JGI-PGF)"/>
            <person name="Walter F."/>
            <person name="Albersmeier A."/>
            <person name="Kalinowski J."/>
            <person name="Ruckert C."/>
        </authorList>
    </citation>
    <scope>NUCLEOTIDE SEQUENCE</scope>
    <source>
        <strain evidence="6">CGMCC 1.15447</strain>
    </source>
</reference>
<keyword evidence="2" id="KW-0732">Signal</keyword>
<evidence type="ECO:0000259" key="5">
    <source>
        <dbReference type="SMART" id="SM01217"/>
    </source>
</evidence>
<dbReference type="InterPro" id="IPR044993">
    <property type="entry name" value="BXL"/>
</dbReference>
<dbReference type="GO" id="GO:0031222">
    <property type="term" value="P:arabinan catabolic process"/>
    <property type="evidence" value="ECO:0007669"/>
    <property type="project" value="TreeGrafter"/>
</dbReference>
<reference evidence="6" key="2">
    <citation type="submission" date="2020-09" db="EMBL/GenBank/DDBJ databases">
        <authorList>
            <person name="Sun Q."/>
            <person name="Zhou Y."/>
        </authorList>
    </citation>
    <scope>NUCLEOTIDE SEQUENCE</scope>
    <source>
        <strain evidence="6">CGMCC 1.15447</strain>
    </source>
</reference>
<dbReference type="PRINTS" id="PR00133">
    <property type="entry name" value="GLHYDRLASE3"/>
</dbReference>
<dbReference type="FunFam" id="2.60.40.10:FF:000495">
    <property type="entry name" value="Periplasmic beta-glucosidase"/>
    <property type="match status" value="1"/>
</dbReference>
<dbReference type="InterPro" id="IPR002772">
    <property type="entry name" value="Glyco_hydro_3_C"/>
</dbReference>
<dbReference type="Gene3D" id="3.40.50.1700">
    <property type="entry name" value="Glycoside hydrolase family 3 C-terminal domain"/>
    <property type="match status" value="1"/>
</dbReference>
<dbReference type="AlphaFoldDB" id="A0A916RZM8"/>
<proteinExistence type="inferred from homology"/>
<evidence type="ECO:0000256" key="2">
    <source>
        <dbReference type="ARBA" id="ARBA00022729"/>
    </source>
</evidence>
<feature type="domain" description="Fibronectin type III-like" evidence="5">
    <location>
        <begin position="616"/>
        <end position="686"/>
    </location>
</feature>
<dbReference type="GO" id="GO:0046556">
    <property type="term" value="F:alpha-L-arabinofuranosidase activity"/>
    <property type="evidence" value="ECO:0007669"/>
    <property type="project" value="TreeGrafter"/>
</dbReference>
<dbReference type="InterPro" id="IPR036962">
    <property type="entry name" value="Glyco_hydro_3_N_sf"/>
</dbReference>
<protein>
    <submittedName>
        <fullName evidence="6">Glycosyl hydrolase</fullName>
    </submittedName>
</protein>
<dbReference type="InterPro" id="IPR017853">
    <property type="entry name" value="GH"/>
</dbReference>
<dbReference type="SUPFAM" id="SSF51445">
    <property type="entry name" value="(Trans)glycosidases"/>
    <property type="match status" value="1"/>
</dbReference>
<dbReference type="InterPro" id="IPR001764">
    <property type="entry name" value="Glyco_hydro_3_N"/>
</dbReference>
<keyword evidence="3 6" id="KW-0378">Hydrolase</keyword>
<dbReference type="Gene3D" id="3.20.20.300">
    <property type="entry name" value="Glycoside hydrolase, family 3, N-terminal domain"/>
    <property type="match status" value="1"/>
</dbReference>
<evidence type="ECO:0000256" key="4">
    <source>
        <dbReference type="SAM" id="MobiDB-lite"/>
    </source>
</evidence>
<evidence type="ECO:0000313" key="6">
    <source>
        <dbReference type="EMBL" id="GGA78256.1"/>
    </source>
</evidence>
<evidence type="ECO:0000256" key="1">
    <source>
        <dbReference type="ARBA" id="ARBA00005336"/>
    </source>
</evidence>
<feature type="region of interest" description="Disordered" evidence="4">
    <location>
        <begin position="41"/>
        <end position="64"/>
    </location>
</feature>
<evidence type="ECO:0000256" key="3">
    <source>
        <dbReference type="ARBA" id="ARBA00022801"/>
    </source>
</evidence>
<dbReference type="Pfam" id="PF01915">
    <property type="entry name" value="Glyco_hydro_3_C"/>
    <property type="match status" value="1"/>
</dbReference>
<gene>
    <name evidence="6" type="ORF">GCM10011507_31860</name>
</gene>
<dbReference type="InterPro" id="IPR036881">
    <property type="entry name" value="Glyco_hydro_3_C_sf"/>
</dbReference>
<dbReference type="SMART" id="SM01217">
    <property type="entry name" value="Fn3_like"/>
    <property type="match status" value="1"/>
</dbReference>
<sequence length="699" mass="76223">MTLQEKIDFLGKTLNVPRLGIHASGAELSPPGSNAQFEGLHGVTVGGPGNWGRKSPGGEGKWGGVSTIPTTQFPQSVGLGETWDPLLIEQAAAEEGREARYIFQSVDRGGLIIRAPNADLARDPRWGRSEESYGEDPFFDGTMAAAFVRGLQGSDTHYWQAASLVKHFMANSNEDGRSGSSSNFDARLLHEYYAVPFRMAVEQGGANALMASYNAVNGVPMTTNPLLKDLAMKRWGFNGLIDSDRGAVTFMVTKHKYYPDMEHAVAGAIHAGVNQILNGYEDPLKDALRDGLVTEADIDQNLAGVFRVLFRLGLLDPPAMVPYSTIKAGDGAAPWDAETSKELVLKVTHESIVLLKNAARKGESPLLPLDATNLRSIAVVGPRANEVDSDFYGGTPPFAITPLEGIKRRVGDKVAVRYTSNHDEAVAMAKAADVAIVIIGNQPTCGAPFNRCSDLSEGKEAIDRKQIALEPDQQKLVEDVYAANPRTIVVLVSSFPYTIDWAETHIPAIVHMAHSSEEEGTALADVLFGDYNPAGRLVVTWPRDIAELPPMMDYNIRDGRTYMYFKGKPLYAFGFGLSYTRFKYSKMKVSSVRLSKNGEVTVSVDVTNVGSRAGDEVVEMYVRHIGSKVERPAEELKGFERVALVAGETKAVRLHLPAKSLAYWDVKRNGWNVESDRVDIRLGASSDDIRAERQIAIVP</sequence>
<dbReference type="Pfam" id="PF14310">
    <property type="entry name" value="Fn3-like"/>
    <property type="match status" value="1"/>
</dbReference>
<feature type="compositionally biased region" description="Gly residues" evidence="4">
    <location>
        <begin position="44"/>
        <end position="63"/>
    </location>
</feature>
<dbReference type="GO" id="GO:0009044">
    <property type="term" value="F:xylan 1,4-beta-xylosidase activity"/>
    <property type="evidence" value="ECO:0007669"/>
    <property type="project" value="InterPro"/>
</dbReference>
<dbReference type="PANTHER" id="PTHR42721:SF3">
    <property type="entry name" value="BETA-D-XYLOSIDASE 5-RELATED"/>
    <property type="match status" value="1"/>
</dbReference>
<organism evidence="6 7">
    <name type="scientific">Edaphobacter acidisoli</name>
    <dbReference type="NCBI Taxonomy" id="2040573"/>
    <lineage>
        <taxon>Bacteria</taxon>
        <taxon>Pseudomonadati</taxon>
        <taxon>Acidobacteriota</taxon>
        <taxon>Terriglobia</taxon>
        <taxon>Terriglobales</taxon>
        <taxon>Acidobacteriaceae</taxon>
        <taxon>Edaphobacter</taxon>
    </lineage>
</organism>
<comment type="caution">
    <text evidence="6">The sequence shown here is derived from an EMBL/GenBank/DDBJ whole genome shotgun (WGS) entry which is preliminary data.</text>
</comment>
<dbReference type="EMBL" id="BMJB01000003">
    <property type="protein sequence ID" value="GGA78256.1"/>
    <property type="molecule type" value="Genomic_DNA"/>
</dbReference>
<dbReference type="InterPro" id="IPR013783">
    <property type="entry name" value="Ig-like_fold"/>
</dbReference>
<name>A0A916RZM8_9BACT</name>
<dbReference type="Pfam" id="PF00933">
    <property type="entry name" value="Glyco_hydro_3"/>
    <property type="match status" value="1"/>
</dbReference>
<dbReference type="Gene3D" id="2.60.40.10">
    <property type="entry name" value="Immunoglobulins"/>
    <property type="match status" value="1"/>
</dbReference>
<dbReference type="RefSeq" id="WP_188760526.1">
    <property type="nucleotide sequence ID" value="NZ_BMJB01000003.1"/>
</dbReference>
<dbReference type="InterPro" id="IPR026891">
    <property type="entry name" value="Fn3-like"/>
</dbReference>
<dbReference type="Proteomes" id="UP000648801">
    <property type="component" value="Unassembled WGS sequence"/>
</dbReference>
<accession>A0A916RZM8</accession>
<dbReference type="PANTHER" id="PTHR42721">
    <property type="entry name" value="SUGAR HYDROLASE-RELATED"/>
    <property type="match status" value="1"/>
</dbReference>
<keyword evidence="7" id="KW-1185">Reference proteome</keyword>
<comment type="similarity">
    <text evidence="1">Belongs to the glycosyl hydrolase 3 family.</text>
</comment>